<feature type="transmembrane region" description="Helical" evidence="6">
    <location>
        <begin position="74"/>
        <end position="100"/>
    </location>
</feature>
<comment type="subcellular location">
    <subcellularLocation>
        <location evidence="1">Membrane</location>
        <topology evidence="1">Multi-pass membrane protein</topology>
    </subcellularLocation>
</comment>
<proteinExistence type="predicted"/>
<dbReference type="InterPro" id="IPR023494">
    <property type="entry name" value="Cyt_c_bgen_Ccs1/CcsB/ResB"/>
</dbReference>
<evidence type="ECO:0000256" key="1">
    <source>
        <dbReference type="ARBA" id="ARBA00004141"/>
    </source>
</evidence>
<reference evidence="8 9" key="1">
    <citation type="submission" date="2020-02" db="EMBL/GenBank/DDBJ databases">
        <title>Ideonella bacterium strain TBM-1.</title>
        <authorList>
            <person name="Chen W.-M."/>
        </authorList>
    </citation>
    <scope>NUCLEOTIDE SEQUENCE [LARGE SCALE GENOMIC DNA]</scope>
    <source>
        <strain evidence="8 9">TBM-1</strain>
    </source>
</reference>
<dbReference type="GO" id="GO:0017004">
    <property type="term" value="P:cytochrome complex assembly"/>
    <property type="evidence" value="ECO:0007669"/>
    <property type="project" value="UniProtKB-KW"/>
</dbReference>
<sequence>MSSAAPGLPSSPARRTRWPQAWMELLSSMRFAIALLSVICIASIIGTVIQQGQPYNNYINQFGPFWAEVFERAGLFAIYSSPWFLLILGFLVISTSLCIARNTPKILQDLRSFKEHVQERSLRAFHHHAEAELPASRDQVIGRIAAALASKGWQARVQERAGQGTMVAARAGRANKLGYLAAHGAIVLICLGGLFDGDLVVRAQLWFGGKEVYTGGGFIKDVPAQHRLSTANPTYRGNLQVPEGGRSGTAILALNDGVVLQDLPFEVELRKFIVEYYDTGMPKLFASEVVVHDRDTGQRHEATIKVNEPFIHRGVAIYQSSFDDGGSEVRLRGLPLSRGGEPFEVGGVVGGSSRLTRGTETLTLELTGLKVINVENLGAGATEATDVRAVNLGSALDKHLGSGAKGDKAKTMRNVGPAITYKLRDAAGQAREYHSYMAPMVLEDGGAPVFLVGARETPAEAFRYLRIPADEQGGLQGWQRLRVALQDAALREKAATRYAALATPPGKPEMAEQLRVTGLRTLGLFAGLEAATSDKPAPGGLAALSQFIDASVPTDDRERVAEVLLRILNGNLFELNQLAREQAGLPPLATDEGARQFMTQAVLALSDSFFYPAPFLLMLEDFKQVQASVFQVTRSPGKNLVYLGAVLLIIGVFAMLYVRERRLWIWLAPAVTEPAAAGGDPSAGAGSTRVLMALSTPRKLRDADLEFETLRQAVLGPTPTGAPGDTTR</sequence>
<evidence type="ECO:0000256" key="2">
    <source>
        <dbReference type="ARBA" id="ARBA00022692"/>
    </source>
</evidence>
<evidence type="ECO:0000256" key="4">
    <source>
        <dbReference type="ARBA" id="ARBA00022989"/>
    </source>
</evidence>
<accession>A0A7C9TIN3</accession>
<dbReference type="PANTHER" id="PTHR31566:SF0">
    <property type="entry name" value="CYTOCHROME C BIOGENESIS PROTEIN CCS1, CHLOROPLASTIC"/>
    <property type="match status" value="1"/>
</dbReference>
<dbReference type="AlphaFoldDB" id="A0A7C9TIN3"/>
<keyword evidence="3" id="KW-0201">Cytochrome c-type biogenesis</keyword>
<dbReference type="Proteomes" id="UP000484255">
    <property type="component" value="Unassembled WGS sequence"/>
</dbReference>
<keyword evidence="9" id="KW-1185">Reference proteome</keyword>
<evidence type="ECO:0000313" key="9">
    <source>
        <dbReference type="Proteomes" id="UP000484255"/>
    </source>
</evidence>
<organism evidence="8 9">
    <name type="scientific">Ideonella livida</name>
    <dbReference type="NCBI Taxonomy" id="2707176"/>
    <lineage>
        <taxon>Bacteria</taxon>
        <taxon>Pseudomonadati</taxon>
        <taxon>Pseudomonadota</taxon>
        <taxon>Betaproteobacteria</taxon>
        <taxon>Burkholderiales</taxon>
        <taxon>Sphaerotilaceae</taxon>
        <taxon>Ideonella</taxon>
    </lineage>
</organism>
<name>A0A7C9TIN3_9BURK</name>
<evidence type="ECO:0000259" key="7">
    <source>
        <dbReference type="Pfam" id="PF05140"/>
    </source>
</evidence>
<protein>
    <submittedName>
        <fullName evidence="8">Cytochrome c biogenesis protein ResB</fullName>
    </submittedName>
</protein>
<evidence type="ECO:0000256" key="6">
    <source>
        <dbReference type="SAM" id="Phobius"/>
    </source>
</evidence>
<keyword evidence="5 6" id="KW-0472">Membrane</keyword>
<evidence type="ECO:0000256" key="5">
    <source>
        <dbReference type="ARBA" id="ARBA00023136"/>
    </source>
</evidence>
<dbReference type="InterPro" id="IPR007816">
    <property type="entry name" value="ResB-like_domain"/>
</dbReference>
<feature type="transmembrane region" description="Helical" evidence="6">
    <location>
        <begin position="177"/>
        <end position="195"/>
    </location>
</feature>
<feature type="transmembrane region" description="Helical" evidence="6">
    <location>
        <begin position="640"/>
        <end position="658"/>
    </location>
</feature>
<dbReference type="EMBL" id="JAAGOH010000007">
    <property type="protein sequence ID" value="NDY91198.1"/>
    <property type="molecule type" value="Genomic_DNA"/>
</dbReference>
<dbReference type="Pfam" id="PF05140">
    <property type="entry name" value="ResB"/>
    <property type="match status" value="1"/>
</dbReference>
<gene>
    <name evidence="8" type="ORF">G3A44_08320</name>
</gene>
<comment type="caution">
    <text evidence="8">The sequence shown here is derived from an EMBL/GenBank/DDBJ whole genome shotgun (WGS) entry which is preliminary data.</text>
</comment>
<keyword evidence="2 6" id="KW-0812">Transmembrane</keyword>
<evidence type="ECO:0000313" key="8">
    <source>
        <dbReference type="EMBL" id="NDY91198.1"/>
    </source>
</evidence>
<keyword evidence="4 6" id="KW-1133">Transmembrane helix</keyword>
<feature type="domain" description="ResB-like" evidence="7">
    <location>
        <begin position="29"/>
        <end position="708"/>
    </location>
</feature>
<dbReference type="RefSeq" id="WP_163457044.1">
    <property type="nucleotide sequence ID" value="NZ_JAAGOH010000007.1"/>
</dbReference>
<dbReference type="GO" id="GO:0016020">
    <property type="term" value="C:membrane"/>
    <property type="evidence" value="ECO:0007669"/>
    <property type="project" value="UniProtKB-SubCell"/>
</dbReference>
<evidence type="ECO:0000256" key="3">
    <source>
        <dbReference type="ARBA" id="ARBA00022748"/>
    </source>
</evidence>
<dbReference type="PANTHER" id="PTHR31566">
    <property type="entry name" value="CYTOCHROME C BIOGENESIS PROTEIN CCS1, CHLOROPLASTIC"/>
    <property type="match status" value="1"/>
</dbReference>